<keyword evidence="11" id="KW-0442">Lipid degradation</keyword>
<evidence type="ECO:0000256" key="10">
    <source>
        <dbReference type="ARBA" id="ARBA00022801"/>
    </source>
</evidence>
<dbReference type="PANTHER" id="PTHR47175">
    <property type="entry name" value="LIPASE ATG15-RELATED"/>
    <property type="match status" value="1"/>
</dbReference>
<dbReference type="GO" id="GO:0046461">
    <property type="term" value="P:neutral lipid catabolic process"/>
    <property type="evidence" value="ECO:0007669"/>
    <property type="project" value="TreeGrafter"/>
</dbReference>
<accession>A0A8H7H932</accession>
<dbReference type="PANTHER" id="PTHR47175:SF2">
    <property type="entry name" value="LIPASE ATG15-RELATED"/>
    <property type="match status" value="1"/>
</dbReference>
<dbReference type="GO" id="GO:0004620">
    <property type="term" value="F:phospholipase activity"/>
    <property type="evidence" value="ECO:0007669"/>
    <property type="project" value="TreeGrafter"/>
</dbReference>
<dbReference type="AlphaFoldDB" id="A0A8H7H932"/>
<evidence type="ECO:0000256" key="2">
    <source>
        <dbReference type="ARBA" id="ARBA00004270"/>
    </source>
</evidence>
<keyword evidence="10 20" id="KW-0378">Hydrolase</keyword>
<evidence type="ECO:0000256" key="8">
    <source>
        <dbReference type="ARBA" id="ARBA00022692"/>
    </source>
</evidence>
<keyword evidence="9" id="KW-0967">Endosome</keyword>
<evidence type="ECO:0000256" key="5">
    <source>
        <dbReference type="ARBA" id="ARBA00010701"/>
    </source>
</evidence>
<dbReference type="SUPFAM" id="SSF53474">
    <property type="entry name" value="alpha/beta-Hydrolases"/>
    <property type="match status" value="1"/>
</dbReference>
<sequence>MADFELPYLGEGLDRNEPIMVGSSDDEEDNIQHRRTRRLGGPHGTPIPHRRPDGGLRIFSPAPVLPPIPYGALRGMDVFDRLDRHHIIQIFRGPTGGLPLFAHLPPFARTRAPEPDPEPYDVRMTHASVRPRLGFTFDFEQPEEEEQEEVGKPFVPLKPRARTPVKFKQTIEIPDSPPLRATVDLEGKGKGKEVETEEFAAATAAAGDVRHKEIIEIYSDDDDEDKDGGEMVSVPSSSQHPPGPTTKITSLLICAGCRRPLRTGGDRLWALRCGHMIDSRCYSAFSRPLSARLDPPVGAPLLDGGYPHKRRKTGKGKGKPAVEVHEWKCPVKDCAKVHKSERTEDGEWVPTKDHGAIKVGFDVWLLIRIGSVLATTILMLLSWLLLALGWSSGLALEFSLRHVHHAHPETGRILWNDVDPISHISGYETEYTHTIETRHLTVQKPASFERWSEWRTKRRRVPSTLYSPLHTPDWKSYETIGPATDKRETLLALAKMTNNAYFKDSALVGWYDLGGNWTNDHSIGYDPSTSGFRGHVFLSSDNQTVVLSIKGTSAIVFGGSATVVQDKLNDNLLFSCCCARVDWSWSTVCGCFRGGGRCDSACVEKSLEDESLFYGVGINLYNNLTYMYPGAQIWLIGHSLGGSLASLIGATFGAPVVAFEAPGEKMAAQRLHLPISNDLSYITHVYNTADPIPAGTCTGPASICYQGGYALETRCHLGTAIVYDTLSQLHWSSNIRAHFINTIIDQLLDEDWSTKVKRSRKSKFPWPWVGAAPDEDEDGEKVIEVPKPAPEVDCVECFNWEYGDFPEVKMSTIEKLNTDKNGQHKHILSHATKIPGLIFLSGQTPVDVNGSVVPGGIKEHTAQCINNLGNVLEASGSSWEKVVKVNVYLKNMDDFAQMNEIYSELLPTPKPARTCIQAAKLPNDVDVEIEAIATY</sequence>
<dbReference type="CDD" id="cd00448">
    <property type="entry name" value="YjgF_YER057c_UK114_family"/>
    <property type="match status" value="1"/>
</dbReference>
<dbReference type="GO" id="GO:0006660">
    <property type="term" value="P:phosphatidylserine catabolic process"/>
    <property type="evidence" value="ECO:0007669"/>
    <property type="project" value="TreeGrafter"/>
</dbReference>
<dbReference type="EC" id="3.1.1.3" evidence="7"/>
<dbReference type="FunFam" id="3.30.1330.40:FF:000001">
    <property type="entry name" value="L-PSP family endoribonuclease"/>
    <property type="match status" value="1"/>
</dbReference>
<feature type="region of interest" description="Disordered" evidence="19">
    <location>
        <begin position="221"/>
        <end position="245"/>
    </location>
</feature>
<comment type="subunit">
    <text evidence="6">Binds to both phosphatidylinositol (PI) and phosphatidylinositol 3,5-bisphosphate (PIP2).</text>
</comment>
<evidence type="ECO:0000256" key="7">
    <source>
        <dbReference type="ARBA" id="ARBA00013279"/>
    </source>
</evidence>
<keyword evidence="14" id="KW-0072">Autophagy</keyword>
<dbReference type="GO" id="GO:0032585">
    <property type="term" value="C:multivesicular body membrane"/>
    <property type="evidence" value="ECO:0007669"/>
    <property type="project" value="UniProtKB-SubCell"/>
</dbReference>
<dbReference type="Pfam" id="PF01042">
    <property type="entry name" value="Ribonuc_L-PSP"/>
    <property type="match status" value="1"/>
</dbReference>
<proteinExistence type="inferred from homology"/>
<dbReference type="Gene3D" id="3.30.1330.40">
    <property type="entry name" value="RutC-like"/>
    <property type="match status" value="1"/>
</dbReference>
<evidence type="ECO:0000256" key="13">
    <source>
        <dbReference type="ARBA" id="ARBA00022989"/>
    </source>
</evidence>
<dbReference type="InterPro" id="IPR006175">
    <property type="entry name" value="YjgF/YER057c/UK114"/>
</dbReference>
<organism evidence="20 21">
    <name type="scientific">Rhizoctonia solani</name>
    <dbReference type="NCBI Taxonomy" id="456999"/>
    <lineage>
        <taxon>Eukaryota</taxon>
        <taxon>Fungi</taxon>
        <taxon>Dikarya</taxon>
        <taxon>Basidiomycota</taxon>
        <taxon>Agaricomycotina</taxon>
        <taxon>Agaricomycetes</taxon>
        <taxon>Cantharellales</taxon>
        <taxon>Ceratobasidiaceae</taxon>
        <taxon>Rhizoctonia</taxon>
    </lineage>
</organism>
<evidence type="ECO:0000256" key="1">
    <source>
        <dbReference type="ARBA" id="ARBA00001024"/>
    </source>
</evidence>
<protein>
    <recommendedName>
        <fullName evidence="7">triacylglycerol lipase</fullName>
        <ecNumber evidence="7">3.1.1.3</ecNumber>
    </recommendedName>
    <alternativeName>
        <fullName evidence="18">Autophagy-related protein 15</fullName>
    </alternativeName>
</protein>
<dbReference type="GO" id="GO:0034727">
    <property type="term" value="P:piecemeal microautophagy of the nucleus"/>
    <property type="evidence" value="ECO:0007669"/>
    <property type="project" value="TreeGrafter"/>
</dbReference>
<comment type="subcellular location">
    <subcellularLocation>
        <location evidence="3">Endosome</location>
        <location evidence="3">Multivesicular body membrane</location>
        <topology evidence="3">Single-pass type II membrane protein</topology>
    </subcellularLocation>
    <subcellularLocation>
        <location evidence="2">Prevacuolar compartment membrane</location>
        <topology evidence="2">Single-pass type II membrane protein</topology>
    </subcellularLocation>
</comment>
<dbReference type="InterPro" id="IPR006056">
    <property type="entry name" value="RidA"/>
</dbReference>
<comment type="similarity">
    <text evidence="5">Belongs to the AB hydrolase superfamily. Lipase family.</text>
</comment>
<dbReference type="CDD" id="cd00519">
    <property type="entry name" value="Lipase_3"/>
    <property type="match status" value="1"/>
</dbReference>
<feature type="region of interest" description="Disordered" evidence="19">
    <location>
        <begin position="35"/>
        <end position="55"/>
    </location>
</feature>
<keyword evidence="17" id="KW-0325">Glycoprotein</keyword>
<dbReference type="GO" id="GO:0005775">
    <property type="term" value="C:vacuolar lumen"/>
    <property type="evidence" value="ECO:0007669"/>
    <property type="project" value="TreeGrafter"/>
</dbReference>
<dbReference type="EMBL" id="JACYCC010000037">
    <property type="protein sequence ID" value="KAF8679911.1"/>
    <property type="molecule type" value="Genomic_DNA"/>
</dbReference>
<evidence type="ECO:0000256" key="17">
    <source>
        <dbReference type="ARBA" id="ARBA00023180"/>
    </source>
</evidence>
<keyword evidence="16" id="KW-0472">Membrane</keyword>
<dbReference type="NCBIfam" id="TIGR00004">
    <property type="entry name" value="Rid family detoxifying hydrolase"/>
    <property type="match status" value="1"/>
</dbReference>
<dbReference type="InterPro" id="IPR035959">
    <property type="entry name" value="RutC-like_sf"/>
</dbReference>
<keyword evidence="12" id="KW-0735">Signal-anchor</keyword>
<dbReference type="InterPro" id="IPR029058">
    <property type="entry name" value="AB_hydrolase_fold"/>
</dbReference>
<dbReference type="GO" id="GO:0034496">
    <property type="term" value="P:multivesicular body membrane disassembly"/>
    <property type="evidence" value="ECO:0007669"/>
    <property type="project" value="TreeGrafter"/>
</dbReference>
<evidence type="ECO:0000256" key="12">
    <source>
        <dbReference type="ARBA" id="ARBA00022968"/>
    </source>
</evidence>
<evidence type="ECO:0000256" key="6">
    <source>
        <dbReference type="ARBA" id="ARBA00011137"/>
    </source>
</evidence>
<evidence type="ECO:0000256" key="19">
    <source>
        <dbReference type="SAM" id="MobiDB-lite"/>
    </source>
</evidence>
<evidence type="ECO:0000256" key="14">
    <source>
        <dbReference type="ARBA" id="ARBA00023006"/>
    </source>
</evidence>
<comment type="catalytic activity">
    <reaction evidence="1">
        <text>a triacylglycerol + H2O = a diacylglycerol + a fatty acid + H(+)</text>
        <dbReference type="Rhea" id="RHEA:12044"/>
        <dbReference type="ChEBI" id="CHEBI:15377"/>
        <dbReference type="ChEBI" id="CHEBI:15378"/>
        <dbReference type="ChEBI" id="CHEBI:17855"/>
        <dbReference type="ChEBI" id="CHEBI:18035"/>
        <dbReference type="ChEBI" id="CHEBI:28868"/>
        <dbReference type="EC" id="3.1.1.3"/>
    </reaction>
</comment>
<evidence type="ECO:0000256" key="11">
    <source>
        <dbReference type="ARBA" id="ARBA00022963"/>
    </source>
</evidence>
<evidence type="ECO:0000256" key="16">
    <source>
        <dbReference type="ARBA" id="ARBA00023136"/>
    </source>
</evidence>
<comment type="similarity">
    <text evidence="4">Belongs to the RutC family.</text>
</comment>
<evidence type="ECO:0000313" key="21">
    <source>
        <dbReference type="Proteomes" id="UP000650582"/>
    </source>
</evidence>
<dbReference type="Proteomes" id="UP000650582">
    <property type="component" value="Unassembled WGS sequence"/>
</dbReference>
<evidence type="ECO:0000256" key="15">
    <source>
        <dbReference type="ARBA" id="ARBA00023098"/>
    </source>
</evidence>
<dbReference type="Gene3D" id="3.40.50.1820">
    <property type="entry name" value="alpha/beta hydrolase"/>
    <property type="match status" value="1"/>
</dbReference>
<comment type="caution">
    <text evidence="20">The sequence shown here is derived from an EMBL/GenBank/DDBJ whole genome shotgun (WGS) entry which is preliminary data.</text>
</comment>
<evidence type="ECO:0000256" key="4">
    <source>
        <dbReference type="ARBA" id="ARBA00010552"/>
    </source>
</evidence>
<keyword evidence="15" id="KW-0443">Lipid metabolism</keyword>
<dbReference type="SUPFAM" id="SSF55298">
    <property type="entry name" value="YjgF-like"/>
    <property type="match status" value="1"/>
</dbReference>
<evidence type="ECO:0000256" key="9">
    <source>
        <dbReference type="ARBA" id="ARBA00022753"/>
    </source>
</evidence>
<dbReference type="InterPro" id="IPR050805">
    <property type="entry name" value="ATG15_Lipase"/>
</dbReference>
<evidence type="ECO:0000313" key="20">
    <source>
        <dbReference type="EMBL" id="KAF8679911.1"/>
    </source>
</evidence>
<evidence type="ECO:0000256" key="18">
    <source>
        <dbReference type="ARBA" id="ARBA00029828"/>
    </source>
</evidence>
<name>A0A8H7H932_9AGAM</name>
<evidence type="ECO:0000256" key="3">
    <source>
        <dbReference type="ARBA" id="ARBA00004343"/>
    </source>
</evidence>
<keyword evidence="8" id="KW-0812">Transmembrane</keyword>
<keyword evidence="13" id="KW-1133">Transmembrane helix</keyword>
<reference evidence="20" key="1">
    <citation type="submission" date="2020-09" db="EMBL/GenBank/DDBJ databases">
        <title>Comparative genome analyses of four rice-infecting Rhizoctonia solani isolates reveal extensive enrichment of homogalacturonan modification genes.</title>
        <authorList>
            <person name="Lee D.-Y."/>
            <person name="Jeon J."/>
            <person name="Kim K.-T."/>
            <person name="Cheong K."/>
            <person name="Song H."/>
            <person name="Choi G."/>
            <person name="Ko J."/>
            <person name="Opiyo S.O."/>
            <person name="Zuo S."/>
            <person name="Madhav S."/>
            <person name="Lee Y.-H."/>
            <person name="Wang G.-L."/>
        </authorList>
    </citation>
    <scope>NUCLEOTIDE SEQUENCE</scope>
    <source>
        <strain evidence="20">AG1-IA YN-7</strain>
    </source>
</reference>
<dbReference type="GO" id="GO:0004806">
    <property type="term" value="F:triacylglycerol lipase activity"/>
    <property type="evidence" value="ECO:0007669"/>
    <property type="project" value="UniProtKB-EC"/>
</dbReference>
<gene>
    <name evidence="20" type="ORF">RHS04_04827</name>
</gene>